<keyword evidence="9" id="KW-1185">Reference proteome</keyword>
<sequence>MPSPPAPAPPPALTQAGHALASPRTYTDETHLHDALTLLRHQAPVHHVDAPGYHPFWAVTRHTDILTIERDHTLWLNAPRPVLRTTALDHALHTRRQQGKALTSIVHLDEPHHRPLRAVAADWFRPHAMRTLHTRIRDLARRHVDLMAQHGTTCDFARQIAAHYPLYVILTLLGLPESDFPRMLHLTQQLFGHDDDETGRGTGTPRDHTGVLEDLFAYFHHLTATRRAHPTTDLASRIANARIDGRLLDDNTAASYYILIATAGHDTTSSTIAGGLEALIRHPGQLHRLRQDPALLPSAVEEMIRWVSPVKAFMRTAAADTHVRGVRIGQGESVLLSYPSANRDEDVFDEPFRFDVGREPNRHLAFGFGVHFCLGAALARMEVSALFAELLPRLARVELDGEPAWTATTFVGGLKRLPIRYSLT</sequence>
<dbReference type="GO" id="GO:0005506">
    <property type="term" value="F:iron ion binding"/>
    <property type="evidence" value="ECO:0007669"/>
    <property type="project" value="InterPro"/>
</dbReference>
<dbReference type="GO" id="GO:0036199">
    <property type="term" value="F:cholest-4-en-3-one 26-monooxygenase activity"/>
    <property type="evidence" value="ECO:0007669"/>
    <property type="project" value="TreeGrafter"/>
</dbReference>
<keyword evidence="5 7" id="KW-0408">Iron</keyword>
<dbReference type="PRINTS" id="PR00359">
    <property type="entry name" value="BP450"/>
</dbReference>
<organism evidence="8 9">
    <name type="scientific">Nonomuraea thailandensis</name>
    <dbReference type="NCBI Taxonomy" id="1188745"/>
    <lineage>
        <taxon>Bacteria</taxon>
        <taxon>Bacillati</taxon>
        <taxon>Actinomycetota</taxon>
        <taxon>Actinomycetes</taxon>
        <taxon>Streptosporangiales</taxon>
        <taxon>Streptosporangiaceae</taxon>
        <taxon>Nonomuraea</taxon>
    </lineage>
</organism>
<dbReference type="Pfam" id="PF00067">
    <property type="entry name" value="p450"/>
    <property type="match status" value="1"/>
</dbReference>
<evidence type="ECO:0000313" key="8">
    <source>
        <dbReference type="EMBL" id="MCP2357295.1"/>
    </source>
</evidence>
<name>A0A9X2K2P3_9ACTN</name>
<evidence type="ECO:0000256" key="7">
    <source>
        <dbReference type="RuleBase" id="RU000461"/>
    </source>
</evidence>
<evidence type="ECO:0000313" key="9">
    <source>
        <dbReference type="Proteomes" id="UP001139648"/>
    </source>
</evidence>
<dbReference type="RefSeq" id="WP_276082980.1">
    <property type="nucleotide sequence ID" value="NZ_BAABKA010000015.1"/>
</dbReference>
<dbReference type="GO" id="GO:0020037">
    <property type="term" value="F:heme binding"/>
    <property type="evidence" value="ECO:0007669"/>
    <property type="project" value="InterPro"/>
</dbReference>
<evidence type="ECO:0000256" key="2">
    <source>
        <dbReference type="ARBA" id="ARBA00022617"/>
    </source>
</evidence>
<dbReference type="Gene3D" id="1.10.630.10">
    <property type="entry name" value="Cytochrome P450"/>
    <property type="match status" value="1"/>
</dbReference>
<accession>A0A9X2K2P3</accession>
<dbReference type="GO" id="GO:0008395">
    <property type="term" value="F:steroid hydroxylase activity"/>
    <property type="evidence" value="ECO:0007669"/>
    <property type="project" value="TreeGrafter"/>
</dbReference>
<dbReference type="CDD" id="cd11033">
    <property type="entry name" value="CYP142-like"/>
    <property type="match status" value="1"/>
</dbReference>
<dbReference type="InterPro" id="IPR002397">
    <property type="entry name" value="Cyt_P450_B"/>
</dbReference>
<dbReference type="GO" id="GO:0006707">
    <property type="term" value="P:cholesterol catabolic process"/>
    <property type="evidence" value="ECO:0007669"/>
    <property type="project" value="TreeGrafter"/>
</dbReference>
<evidence type="ECO:0000256" key="4">
    <source>
        <dbReference type="ARBA" id="ARBA00023002"/>
    </source>
</evidence>
<comment type="caution">
    <text evidence="8">The sequence shown here is derived from an EMBL/GenBank/DDBJ whole genome shotgun (WGS) entry which is preliminary data.</text>
</comment>
<keyword evidence="2 7" id="KW-0349">Heme</keyword>
<evidence type="ECO:0000256" key="5">
    <source>
        <dbReference type="ARBA" id="ARBA00023004"/>
    </source>
</evidence>
<reference evidence="8" key="1">
    <citation type="submission" date="2022-06" db="EMBL/GenBank/DDBJ databases">
        <title>Sequencing the genomes of 1000 actinobacteria strains.</title>
        <authorList>
            <person name="Klenk H.-P."/>
        </authorList>
    </citation>
    <scope>NUCLEOTIDE SEQUENCE</scope>
    <source>
        <strain evidence="8">DSM 46694</strain>
    </source>
</reference>
<keyword evidence="6 7" id="KW-0503">Monooxygenase</keyword>
<evidence type="ECO:0000256" key="6">
    <source>
        <dbReference type="ARBA" id="ARBA00023033"/>
    </source>
</evidence>
<protein>
    <submittedName>
        <fullName evidence="8">Cytochrome P450</fullName>
    </submittedName>
</protein>
<dbReference type="AlphaFoldDB" id="A0A9X2K2P3"/>
<gene>
    <name evidence="8" type="ORF">HD597_004315</name>
</gene>
<dbReference type="PRINTS" id="PR00385">
    <property type="entry name" value="P450"/>
</dbReference>
<comment type="similarity">
    <text evidence="1 7">Belongs to the cytochrome P450 family.</text>
</comment>
<dbReference type="InterPro" id="IPR001128">
    <property type="entry name" value="Cyt_P450"/>
</dbReference>
<proteinExistence type="inferred from homology"/>
<dbReference type="PROSITE" id="PS00086">
    <property type="entry name" value="CYTOCHROME_P450"/>
    <property type="match status" value="1"/>
</dbReference>
<dbReference type="SUPFAM" id="SSF48264">
    <property type="entry name" value="Cytochrome P450"/>
    <property type="match status" value="1"/>
</dbReference>
<dbReference type="PANTHER" id="PTHR46696">
    <property type="entry name" value="P450, PUTATIVE (EUROFUNG)-RELATED"/>
    <property type="match status" value="1"/>
</dbReference>
<keyword evidence="3 7" id="KW-0479">Metal-binding</keyword>
<evidence type="ECO:0000256" key="3">
    <source>
        <dbReference type="ARBA" id="ARBA00022723"/>
    </source>
</evidence>
<dbReference type="FunFam" id="1.10.630.10:FF:000018">
    <property type="entry name" value="Cytochrome P450 monooxygenase"/>
    <property type="match status" value="1"/>
</dbReference>
<evidence type="ECO:0000256" key="1">
    <source>
        <dbReference type="ARBA" id="ARBA00010617"/>
    </source>
</evidence>
<dbReference type="InterPro" id="IPR017972">
    <property type="entry name" value="Cyt_P450_CS"/>
</dbReference>
<dbReference type="InterPro" id="IPR036396">
    <property type="entry name" value="Cyt_P450_sf"/>
</dbReference>
<dbReference type="EMBL" id="JAMZEB010000002">
    <property type="protein sequence ID" value="MCP2357295.1"/>
    <property type="molecule type" value="Genomic_DNA"/>
</dbReference>
<dbReference type="PANTHER" id="PTHR46696:SF4">
    <property type="entry name" value="BIOTIN BIOSYNTHESIS CYTOCHROME P450"/>
    <property type="match status" value="1"/>
</dbReference>
<dbReference type="Proteomes" id="UP001139648">
    <property type="component" value="Unassembled WGS sequence"/>
</dbReference>
<keyword evidence="4 7" id="KW-0560">Oxidoreductase</keyword>